<feature type="region of interest" description="Disordered" evidence="1">
    <location>
        <begin position="1"/>
        <end position="353"/>
    </location>
</feature>
<feature type="compositionally biased region" description="Pro residues" evidence="1">
    <location>
        <begin position="159"/>
        <end position="172"/>
    </location>
</feature>
<gene>
    <name evidence="3" type="ORF">GCM10022285_36270</name>
</gene>
<sequence>MGRHSRRGPAPKGDTADTTTAAAAARGVRDAPEAGYDDRRDTGQGAALPRQQAQGTPPHGTPVHGYGAPGRGRPAPGVPPVPDGWQQSGTPSRGVPRSGGQPQGAPGSGGQSQGAPGYGGQGQGAPGYGDGTPPRGVPQYGEGTPAHGFPRHGSAAPAQGPPRPGGGPPPQGGPRHGDGTPPHGVPGYGGGTPPHGVPGYGGGTPPHGVPRYGDGAPPQGVPRSADGTPAHGTPRVRGGHPEQQETGGGWGNLHGRTAAGAGYGAPAAGQGVPLPRQRQAPAEGPRRDYVEAFDESDDLFTPRKPVTRGPADPYAAVTDWDGAPDTGVPSDTDTDAVDDEPPTGVPAQTRGGKGRAFTGIAAAAVTTVLAVVVAGQVADEHDSPSVQSQSAGEQARDARESASRGDDRATPDAPTAEPLTYEQQMDRRFPLAATRAGTGTFYAVKGIGKAPGKGRKVTYRVDVERGLDLDGAMFAEAVHRTLNDRRSWAHDGLAFERIETGDAEFVITLASPETTADWCAKSGLDTTEDNVSCDSAATERVMINAYRWAQGAETYGDKMFAYRQMLINHEIGHRLGHNHVTCDKDGDLAPVMQQQTKFLEYGGISCRPNAWPYPKG</sequence>
<feature type="compositionally biased region" description="Gly residues" evidence="1">
    <location>
        <begin position="186"/>
        <end position="205"/>
    </location>
</feature>
<dbReference type="RefSeq" id="WP_428837993.1">
    <property type="nucleotide sequence ID" value="NZ_BAABBU010000016.1"/>
</dbReference>
<feature type="compositionally biased region" description="Basic and acidic residues" evidence="1">
    <location>
        <begin position="27"/>
        <end position="42"/>
    </location>
</feature>
<evidence type="ECO:0000313" key="4">
    <source>
        <dbReference type="Proteomes" id="UP001501845"/>
    </source>
</evidence>
<feature type="compositionally biased region" description="Gly residues" evidence="1">
    <location>
        <begin position="106"/>
        <end position="130"/>
    </location>
</feature>
<feature type="compositionally biased region" description="Acidic residues" evidence="1">
    <location>
        <begin position="332"/>
        <end position="341"/>
    </location>
</feature>
<proteinExistence type="predicted"/>
<keyword evidence="4" id="KW-1185">Reference proteome</keyword>
<feature type="region of interest" description="Disordered" evidence="1">
    <location>
        <begin position="380"/>
        <end position="426"/>
    </location>
</feature>
<accession>A0ABP7YNI6</accession>
<name>A0ABP7YNI6_9ACTN</name>
<evidence type="ECO:0000259" key="2">
    <source>
        <dbReference type="Pfam" id="PF11350"/>
    </source>
</evidence>
<evidence type="ECO:0000313" key="3">
    <source>
        <dbReference type="EMBL" id="GAA4138780.1"/>
    </source>
</evidence>
<protein>
    <submittedName>
        <fullName evidence="3">DUF3152 domain-containing protein</fullName>
    </submittedName>
</protein>
<feature type="compositionally biased region" description="Low complexity" evidence="1">
    <location>
        <begin position="16"/>
        <end position="25"/>
    </location>
</feature>
<comment type="caution">
    <text evidence="3">The sequence shown here is derived from an EMBL/GenBank/DDBJ whole genome shotgun (WGS) entry which is preliminary data.</text>
</comment>
<feature type="compositionally biased region" description="Basic and acidic residues" evidence="1">
    <location>
        <begin position="394"/>
        <end position="410"/>
    </location>
</feature>
<dbReference type="Gene3D" id="3.40.390.10">
    <property type="entry name" value="Collagenase (Catalytic Domain)"/>
    <property type="match status" value="1"/>
</dbReference>
<organism evidence="3 4">
    <name type="scientific">Streptomyces tunisiensis</name>
    <dbReference type="NCBI Taxonomy" id="948699"/>
    <lineage>
        <taxon>Bacteria</taxon>
        <taxon>Bacillati</taxon>
        <taxon>Actinomycetota</taxon>
        <taxon>Actinomycetes</taxon>
        <taxon>Kitasatosporales</taxon>
        <taxon>Streptomycetaceae</taxon>
        <taxon>Streptomyces</taxon>
    </lineage>
</organism>
<evidence type="ECO:0000256" key="1">
    <source>
        <dbReference type="SAM" id="MobiDB-lite"/>
    </source>
</evidence>
<feature type="compositionally biased region" description="Low complexity" evidence="1">
    <location>
        <begin position="255"/>
        <end position="271"/>
    </location>
</feature>
<dbReference type="Proteomes" id="UP001501845">
    <property type="component" value="Unassembled WGS sequence"/>
</dbReference>
<dbReference type="EMBL" id="BAABBU010000016">
    <property type="protein sequence ID" value="GAA4138780.1"/>
    <property type="molecule type" value="Genomic_DNA"/>
</dbReference>
<reference evidence="4" key="1">
    <citation type="journal article" date="2019" name="Int. J. Syst. Evol. Microbiol.">
        <title>The Global Catalogue of Microorganisms (GCM) 10K type strain sequencing project: providing services to taxonomists for standard genome sequencing and annotation.</title>
        <authorList>
            <consortium name="The Broad Institute Genomics Platform"/>
            <consortium name="The Broad Institute Genome Sequencing Center for Infectious Disease"/>
            <person name="Wu L."/>
            <person name="Ma J."/>
        </authorList>
    </citation>
    <scope>NUCLEOTIDE SEQUENCE [LARGE SCALE GENOMIC DNA]</scope>
    <source>
        <strain evidence="4">JCM 17589</strain>
    </source>
</reference>
<dbReference type="Pfam" id="PF11350">
    <property type="entry name" value="DUF3152"/>
    <property type="match status" value="1"/>
</dbReference>
<dbReference type="InterPro" id="IPR022603">
    <property type="entry name" value="DUF3152"/>
</dbReference>
<feature type="domain" description="DUF3152" evidence="2">
    <location>
        <begin position="432"/>
        <end position="614"/>
    </location>
</feature>
<dbReference type="SUPFAM" id="SSF55486">
    <property type="entry name" value="Metalloproteases ('zincins'), catalytic domain"/>
    <property type="match status" value="1"/>
</dbReference>
<dbReference type="InterPro" id="IPR024079">
    <property type="entry name" value="MetalloPept_cat_dom_sf"/>
</dbReference>